<dbReference type="Proteomes" id="UP000233276">
    <property type="component" value="Chromosome"/>
</dbReference>
<evidence type="ECO:0000313" key="3">
    <source>
        <dbReference type="Proteomes" id="UP000233276"/>
    </source>
</evidence>
<dbReference type="KEGG" id="mhos:CXR34_08625"/>
<dbReference type="AlphaFoldDB" id="A0A2K9D9E9"/>
<accession>A0A2K9D9E9</accession>
<gene>
    <name evidence="2" type="ORF">CXR34_08625</name>
</gene>
<evidence type="ECO:0000313" key="2">
    <source>
        <dbReference type="EMBL" id="AUG29502.1"/>
    </source>
</evidence>
<organism evidence="2 3">
    <name type="scientific">Microbacterium hominis</name>
    <dbReference type="NCBI Taxonomy" id="162426"/>
    <lineage>
        <taxon>Bacteria</taxon>
        <taxon>Bacillati</taxon>
        <taxon>Actinomycetota</taxon>
        <taxon>Actinomycetes</taxon>
        <taxon>Micrococcales</taxon>
        <taxon>Microbacteriaceae</taxon>
        <taxon>Microbacterium</taxon>
    </lineage>
</organism>
<name>A0A2K9D9E9_9MICO</name>
<feature type="region of interest" description="Disordered" evidence="1">
    <location>
        <begin position="1"/>
        <end position="21"/>
    </location>
</feature>
<reference evidence="2 3" key="1">
    <citation type="submission" date="2017-12" db="EMBL/GenBank/DDBJ databases">
        <title>Isolation and characterization of estrogens degradatiion strain Microbacterium hominis SJTG1.</title>
        <authorList>
            <person name="Xiong W."/>
            <person name="Yin C."/>
            <person name="Zheng D."/>
            <person name="Liang R."/>
        </authorList>
    </citation>
    <scope>NUCLEOTIDE SEQUENCE [LARGE SCALE GENOMIC DNA]</scope>
    <source>
        <strain evidence="2 3">SJTG1</strain>
    </source>
</reference>
<proteinExistence type="predicted"/>
<evidence type="ECO:0000256" key="1">
    <source>
        <dbReference type="SAM" id="MobiDB-lite"/>
    </source>
</evidence>
<dbReference type="EMBL" id="CP025299">
    <property type="protein sequence ID" value="AUG29502.1"/>
    <property type="molecule type" value="Genomic_DNA"/>
</dbReference>
<protein>
    <submittedName>
        <fullName evidence="2">Uncharacterized protein</fullName>
    </submittedName>
</protein>
<sequence>MVVMSPFNESDHPRGQATNAGQFRAKANTMPTANLAMSANDLASQPIGFEELVEMQMNPDRYAVIDVDHSEITSRRYAAEGDIPSRRLNSDRPSFMGGGERDFHLALERIDAIWDPTAPIGARSDELIADMRRSGALGVGGEAGLEAYARAIVWNESGGYLDEEQVNHLLDHIQSGGTNYRNEARAFGYHPEQYVIDVAAAARAASYREAHAENDEARLAAAIRRVTLTEIAGHASRNLDRGWSTREDDIEQLTERARRYNAAATNSTDAMMRSQSAVRARACQDALDLILRDI</sequence>